<dbReference type="InterPro" id="IPR048503">
    <property type="entry name" value="NamZ_C"/>
</dbReference>
<name>A0A923NAE6_9BACT</name>
<dbReference type="Pfam" id="PF20732">
    <property type="entry name" value="NamZ_C"/>
    <property type="match status" value="1"/>
</dbReference>
<dbReference type="Gene3D" id="3.90.1150.140">
    <property type="match status" value="1"/>
</dbReference>
<dbReference type="PANTHER" id="PTHR42915">
    <property type="entry name" value="HYPOTHETICAL 460 KDA PROTEIN IN FEUA-SIGW INTERGENIC REGION [PRECURSOR]"/>
    <property type="match status" value="1"/>
</dbReference>
<dbReference type="GO" id="GO:0033922">
    <property type="term" value="F:peptidoglycan beta-N-acetylmuramidase activity"/>
    <property type="evidence" value="ECO:0007669"/>
    <property type="project" value="InterPro"/>
</dbReference>
<dbReference type="PANTHER" id="PTHR42915:SF1">
    <property type="entry name" value="PEPTIDOGLYCAN BETA-N-ACETYLMURAMIDASE NAMZ"/>
    <property type="match status" value="1"/>
</dbReference>
<dbReference type="InterPro" id="IPR048502">
    <property type="entry name" value="NamZ_N"/>
</dbReference>
<dbReference type="InterPro" id="IPR008302">
    <property type="entry name" value="NamZ"/>
</dbReference>
<evidence type="ECO:0000313" key="3">
    <source>
        <dbReference type="EMBL" id="MBC5994619.1"/>
    </source>
</evidence>
<dbReference type="AlphaFoldDB" id="A0A923NAE6"/>
<reference evidence="3" key="1">
    <citation type="submission" date="2020-08" db="EMBL/GenBank/DDBJ databases">
        <title>Pontibacter sp. SD6 16S ribosomal RNA gene Genome sequencing and assembly.</title>
        <authorList>
            <person name="Kang M."/>
        </authorList>
    </citation>
    <scope>NUCLEOTIDE SEQUENCE</scope>
    <source>
        <strain evidence="3">SD6</strain>
    </source>
</reference>
<gene>
    <name evidence="3" type="ORF">H8S84_17370</name>
</gene>
<keyword evidence="4" id="KW-1185">Reference proteome</keyword>
<evidence type="ECO:0000259" key="1">
    <source>
        <dbReference type="Pfam" id="PF07075"/>
    </source>
</evidence>
<dbReference type="Pfam" id="PF07075">
    <property type="entry name" value="NamZ_N"/>
    <property type="match status" value="1"/>
</dbReference>
<dbReference type="PIRSF" id="PIRSF016719">
    <property type="entry name" value="UCP016719"/>
    <property type="match status" value="1"/>
</dbReference>
<dbReference type="EMBL" id="JACRVF010000005">
    <property type="protein sequence ID" value="MBC5994619.1"/>
    <property type="molecule type" value="Genomic_DNA"/>
</dbReference>
<comment type="caution">
    <text evidence="3">The sequence shown here is derived from an EMBL/GenBank/DDBJ whole genome shotgun (WGS) entry which is preliminary data.</text>
</comment>
<feature type="domain" description="Peptidoglycan beta-N-acetylmuramidase NamZ C-terminal" evidence="2">
    <location>
        <begin position="269"/>
        <end position="404"/>
    </location>
</feature>
<proteinExistence type="predicted"/>
<accession>A0A923NAE6</accession>
<evidence type="ECO:0000259" key="2">
    <source>
        <dbReference type="Pfam" id="PF20732"/>
    </source>
</evidence>
<protein>
    <submittedName>
        <fullName evidence="3">DUF1343 domain-containing protein</fullName>
    </submittedName>
</protein>
<feature type="domain" description="Peptidoglycan beta-N-acetylmuramidase NamZ N-terminal" evidence="1">
    <location>
        <begin position="66"/>
        <end position="264"/>
    </location>
</feature>
<dbReference type="Gene3D" id="3.40.50.12170">
    <property type="entry name" value="Uncharacterised protein PF07075, DUF1343"/>
    <property type="match status" value="1"/>
</dbReference>
<dbReference type="Proteomes" id="UP000603640">
    <property type="component" value="Unassembled WGS sequence"/>
</dbReference>
<evidence type="ECO:0000313" key="4">
    <source>
        <dbReference type="Proteomes" id="UP000603640"/>
    </source>
</evidence>
<organism evidence="3 4">
    <name type="scientific">Pontibacter cellulosilyticus</name>
    <dbReference type="NCBI Taxonomy" id="1720253"/>
    <lineage>
        <taxon>Bacteria</taxon>
        <taxon>Pseudomonadati</taxon>
        <taxon>Bacteroidota</taxon>
        <taxon>Cytophagia</taxon>
        <taxon>Cytophagales</taxon>
        <taxon>Hymenobacteraceae</taxon>
        <taxon>Pontibacter</taxon>
    </lineage>
</organism>
<sequence length="408" mass="45225">MTQPMLFLYATVLLAFNACTSKQVPATQPETTKATTEVAATPATKPLQLGAEQLDLYLPKLAGKRVGMVVNQTSTIGQTHLVDTLLARGVKITTIFAPEHGFRGEADAGAYVKDAKDTKTGLPIISLYGTNKKPKPEQIKDLDVLLFDIQDVGTRFYTYISTMHYVMEAAAENGKEVLILDRPNPNGNYVDGPVLEKEHTSFVGMHPIPIVHGLTVGELANMINGQKWLEGQRQAKVTVIPMKGYTHKTTYSLPVKPSPNLPNDQAIELYPSICFFEGTNVSVGRGTPTPFQVIGSPNYTKKNFSFTPVSTPGATNPPHKGVVCYGMDLTKVAVPNKVDLSYLLEMYQNSSEKEKFFNNFFEKLAGTFKLRDQVKAGKTEAEIRTSWEPELSNYKKMRKQYLLYPDFE</sequence>